<dbReference type="AlphaFoldDB" id="A0AAE0KSE4"/>
<proteinExistence type="predicted"/>
<accession>A0AAE0KSE4</accession>
<comment type="caution">
    <text evidence="1">The sequence shown here is derived from an EMBL/GenBank/DDBJ whole genome shotgun (WGS) entry which is preliminary data.</text>
</comment>
<evidence type="ECO:0000313" key="2">
    <source>
        <dbReference type="Proteomes" id="UP001190700"/>
    </source>
</evidence>
<dbReference type="Proteomes" id="UP001190700">
    <property type="component" value="Unassembled WGS sequence"/>
</dbReference>
<protein>
    <submittedName>
        <fullName evidence="1">Uncharacterized protein</fullName>
    </submittedName>
</protein>
<keyword evidence="2" id="KW-1185">Reference proteome</keyword>
<reference evidence="1 2" key="1">
    <citation type="journal article" date="2015" name="Genome Biol. Evol.">
        <title>Comparative Genomics of a Bacterivorous Green Alga Reveals Evolutionary Causalities and Consequences of Phago-Mixotrophic Mode of Nutrition.</title>
        <authorList>
            <person name="Burns J.A."/>
            <person name="Paasch A."/>
            <person name="Narechania A."/>
            <person name="Kim E."/>
        </authorList>
    </citation>
    <scope>NUCLEOTIDE SEQUENCE [LARGE SCALE GENOMIC DNA]</scope>
    <source>
        <strain evidence="1 2">PLY_AMNH</strain>
    </source>
</reference>
<sequence length="339" mass="36162">MRFWGPGQAGRAPEEVREWLAGARLVALLKDNLGDNAYCMRGGSPEAASASSVQKLEGSSFVGGSKKTSPVGCGLPKLRVEANLGFWLDSADAPMQYAKSKEGTQQGKPPGAALLSPAANRVGAANEVSGFRLGDASCFADGMPGTQGELDFIDVSGMPVGKADAVTAEMLKKVEELCALLPMNELGHTQAHGLLLRFGAQQRPGFWFRGVPPEMMRGAAEEHGRWMQEVLRDLLLGGGLPWHSCEFANLPHGMALTKDRTGRSSFQEEVKTLALMDTAWEDTIDVMGLCCAVRQDGYGGGTQGSSATWAVQAGFRWARRGRKDGITALGPAKQPRLLT</sequence>
<gene>
    <name evidence="1" type="ORF">CYMTET_31974</name>
</gene>
<organism evidence="1 2">
    <name type="scientific">Cymbomonas tetramitiformis</name>
    <dbReference type="NCBI Taxonomy" id="36881"/>
    <lineage>
        <taxon>Eukaryota</taxon>
        <taxon>Viridiplantae</taxon>
        <taxon>Chlorophyta</taxon>
        <taxon>Pyramimonadophyceae</taxon>
        <taxon>Pyramimonadales</taxon>
        <taxon>Pyramimonadaceae</taxon>
        <taxon>Cymbomonas</taxon>
    </lineage>
</organism>
<name>A0AAE0KSE4_9CHLO</name>
<evidence type="ECO:0000313" key="1">
    <source>
        <dbReference type="EMBL" id="KAK3259008.1"/>
    </source>
</evidence>
<dbReference type="EMBL" id="LGRX02019075">
    <property type="protein sequence ID" value="KAK3259008.1"/>
    <property type="molecule type" value="Genomic_DNA"/>
</dbReference>